<protein>
    <recommendedName>
        <fullName evidence="5">guanosine-diphosphatase</fullName>
        <ecNumber evidence="5">3.6.1.42</ecNumber>
    </recommendedName>
</protein>
<keyword evidence="10" id="KW-0472">Membrane</keyword>
<evidence type="ECO:0000256" key="4">
    <source>
        <dbReference type="ARBA" id="ARBA00037742"/>
    </source>
</evidence>
<evidence type="ECO:0000256" key="3">
    <source>
        <dbReference type="ARBA" id="ARBA00022801"/>
    </source>
</evidence>
<accession>A0A3N4IGE0</accession>
<evidence type="ECO:0000256" key="7">
    <source>
        <dbReference type="PIRSR" id="PIRSR600407-2"/>
    </source>
</evidence>
<evidence type="ECO:0000256" key="1">
    <source>
        <dbReference type="ARBA" id="ARBA00004323"/>
    </source>
</evidence>
<dbReference type="Gene3D" id="3.30.420.150">
    <property type="entry name" value="Exopolyphosphatase. Domain 2"/>
    <property type="match status" value="1"/>
</dbReference>
<sequence length="579" mass="63741">MSVRQRPSLFSYLSSQGRTIFSSGDPSGTNKRVDSRDRSDSVTATLRPSDKRYQEKDEKMATPVGSRLIKLVAVVGAIFILFFLLSPSSTKESAETYIKDHAPHNPIHQAPAHAEQPKVAPPKSQAPGQKAIDALSGTSKCSTSISYKKPLVQYALMIDAGSQGSRIHVYRFNNCGDTPELEEEFFKETRPGLSSYDGRAEDAAKSLDTLMDLALENVPQALKSCSPVAVKATAGLRMLGLEKSENILKAVRHRLETKYPFPVVKGRGIEIMDGKDEGVYAWITTNYLLGKIGSVSDTPTAAVFDLGGGSTQIVFEPTFRQEGGGMPATLAAGDHKYDLTFGGRHFSLYQHSHLGYGLMEGRKSIHKTLVDKAIKGGIWDKTSPLVNPCIIPGMSQTVKVELDNKSTIDVKMVGPAENAAPQCRALAEEILNKEKPCTVAPCSFNGVHQPSFERTFAREDVYIFSYFYDRLFPLGMPSSFTLREMHELTRKVCGGESEWSSFKSLPDAMAELNDRPEHCLDLNFQLALLHTGYEMPLDREVKIAKKIKGKELGWCLGASLPLLDQGDGGWQCRIHEITK</sequence>
<feature type="compositionally biased region" description="Polar residues" evidence="9">
    <location>
        <begin position="21"/>
        <end position="30"/>
    </location>
</feature>
<feature type="region of interest" description="Disordered" evidence="9">
    <location>
        <begin position="102"/>
        <end position="133"/>
    </location>
</feature>
<dbReference type="GO" id="GO:0000139">
    <property type="term" value="C:Golgi membrane"/>
    <property type="evidence" value="ECO:0007669"/>
    <property type="project" value="UniProtKB-SubCell"/>
</dbReference>
<dbReference type="GO" id="GO:0006487">
    <property type="term" value="P:protein N-linked glycosylation"/>
    <property type="evidence" value="ECO:0007669"/>
    <property type="project" value="TreeGrafter"/>
</dbReference>
<dbReference type="CDD" id="cd24040">
    <property type="entry name" value="ASKHA_NBD_GDA1"/>
    <property type="match status" value="1"/>
</dbReference>
<feature type="binding site" evidence="7">
    <location>
        <begin position="308"/>
        <end position="312"/>
    </location>
    <ligand>
        <name>ATP</name>
        <dbReference type="ChEBI" id="CHEBI:30616"/>
    </ligand>
</feature>
<dbReference type="GO" id="GO:0009134">
    <property type="term" value="P:nucleoside diphosphate catabolic process"/>
    <property type="evidence" value="ECO:0007669"/>
    <property type="project" value="TreeGrafter"/>
</dbReference>
<feature type="active site" description="Proton acceptor" evidence="6">
    <location>
        <position position="277"/>
    </location>
</feature>
<feature type="transmembrane region" description="Helical" evidence="10">
    <location>
        <begin position="68"/>
        <end position="85"/>
    </location>
</feature>
<evidence type="ECO:0000313" key="12">
    <source>
        <dbReference type="Proteomes" id="UP000275078"/>
    </source>
</evidence>
<dbReference type="Pfam" id="PF01150">
    <property type="entry name" value="GDA1_CD39"/>
    <property type="match status" value="1"/>
</dbReference>
<dbReference type="STRING" id="1160509.A0A3N4IGE0"/>
<evidence type="ECO:0000256" key="8">
    <source>
        <dbReference type="RuleBase" id="RU003833"/>
    </source>
</evidence>
<dbReference type="Proteomes" id="UP000275078">
    <property type="component" value="Unassembled WGS sequence"/>
</dbReference>
<name>A0A3N4IGE0_ASCIM</name>
<evidence type="ECO:0000256" key="9">
    <source>
        <dbReference type="SAM" id="MobiDB-lite"/>
    </source>
</evidence>
<dbReference type="GO" id="GO:0005524">
    <property type="term" value="F:ATP binding"/>
    <property type="evidence" value="ECO:0007669"/>
    <property type="project" value="UniProtKB-KW"/>
</dbReference>
<dbReference type="PROSITE" id="PS01238">
    <property type="entry name" value="GDA1_CD39_NTPASE"/>
    <property type="match status" value="1"/>
</dbReference>
<keyword evidence="10" id="KW-1133">Transmembrane helix</keyword>
<comment type="similarity">
    <text evidence="2 8">Belongs to the GDA1/CD39 NTPase family.</text>
</comment>
<keyword evidence="3 8" id="KW-0378">Hydrolase</keyword>
<keyword evidence="7" id="KW-0547">Nucleotide-binding</keyword>
<keyword evidence="7" id="KW-0067">ATP-binding</keyword>
<dbReference type="EC" id="3.6.1.42" evidence="5"/>
<evidence type="ECO:0000256" key="6">
    <source>
        <dbReference type="PIRSR" id="PIRSR600407-1"/>
    </source>
</evidence>
<comment type="subcellular location">
    <subcellularLocation>
        <location evidence="1">Golgi apparatus membrane</location>
        <topology evidence="1">Single-pass type II membrane protein</topology>
    </subcellularLocation>
</comment>
<gene>
    <name evidence="11" type="ORF">BJ508DRAFT_415208</name>
</gene>
<dbReference type="EMBL" id="ML119685">
    <property type="protein sequence ID" value="RPA80734.1"/>
    <property type="molecule type" value="Genomic_DNA"/>
</dbReference>
<reference evidence="11 12" key="1">
    <citation type="journal article" date="2018" name="Nat. Ecol. Evol.">
        <title>Pezizomycetes genomes reveal the molecular basis of ectomycorrhizal truffle lifestyle.</title>
        <authorList>
            <person name="Murat C."/>
            <person name="Payen T."/>
            <person name="Noel B."/>
            <person name="Kuo A."/>
            <person name="Morin E."/>
            <person name="Chen J."/>
            <person name="Kohler A."/>
            <person name="Krizsan K."/>
            <person name="Balestrini R."/>
            <person name="Da Silva C."/>
            <person name="Montanini B."/>
            <person name="Hainaut M."/>
            <person name="Levati E."/>
            <person name="Barry K.W."/>
            <person name="Belfiori B."/>
            <person name="Cichocki N."/>
            <person name="Clum A."/>
            <person name="Dockter R.B."/>
            <person name="Fauchery L."/>
            <person name="Guy J."/>
            <person name="Iotti M."/>
            <person name="Le Tacon F."/>
            <person name="Lindquist E.A."/>
            <person name="Lipzen A."/>
            <person name="Malagnac F."/>
            <person name="Mello A."/>
            <person name="Molinier V."/>
            <person name="Miyauchi S."/>
            <person name="Poulain J."/>
            <person name="Riccioni C."/>
            <person name="Rubini A."/>
            <person name="Sitrit Y."/>
            <person name="Splivallo R."/>
            <person name="Traeger S."/>
            <person name="Wang M."/>
            <person name="Zifcakova L."/>
            <person name="Wipf D."/>
            <person name="Zambonelli A."/>
            <person name="Paolocci F."/>
            <person name="Nowrousian M."/>
            <person name="Ottonello S."/>
            <person name="Baldrian P."/>
            <person name="Spatafora J.W."/>
            <person name="Henrissat B."/>
            <person name="Nagy L.G."/>
            <person name="Aury J.M."/>
            <person name="Wincker P."/>
            <person name="Grigoriev I.V."/>
            <person name="Bonfante P."/>
            <person name="Martin F.M."/>
        </authorList>
    </citation>
    <scope>NUCLEOTIDE SEQUENCE [LARGE SCALE GENOMIC DNA]</scope>
    <source>
        <strain evidence="11 12">RN42</strain>
    </source>
</reference>
<comment type="function">
    <text evidence="4">After transfer of sugars to endogenous macromolecular acceptors, the enzyme converts nucleoside diphosphates to nucleoside monophosphates which in turn exit the Golgi lumen in a coupled antiporter reaction, allowing entry of additional nucleotide sugar from the cytosol.</text>
</comment>
<dbReference type="AlphaFoldDB" id="A0A3N4IGE0"/>
<proteinExistence type="inferred from homology"/>
<evidence type="ECO:0000256" key="2">
    <source>
        <dbReference type="ARBA" id="ARBA00009283"/>
    </source>
</evidence>
<feature type="region of interest" description="Disordered" evidence="9">
    <location>
        <begin position="21"/>
        <end position="43"/>
    </location>
</feature>
<keyword evidence="12" id="KW-1185">Reference proteome</keyword>
<dbReference type="OrthoDB" id="6372431at2759"/>
<dbReference type="Gene3D" id="3.30.420.40">
    <property type="match status" value="1"/>
</dbReference>
<dbReference type="GO" id="GO:0045134">
    <property type="term" value="F:UDP phosphatase activity"/>
    <property type="evidence" value="ECO:0007669"/>
    <property type="project" value="TreeGrafter"/>
</dbReference>
<dbReference type="GO" id="GO:0004382">
    <property type="term" value="F:GDP phosphatase activity"/>
    <property type="evidence" value="ECO:0007669"/>
    <property type="project" value="UniProtKB-EC"/>
</dbReference>
<organism evidence="11 12">
    <name type="scientific">Ascobolus immersus RN42</name>
    <dbReference type="NCBI Taxonomy" id="1160509"/>
    <lineage>
        <taxon>Eukaryota</taxon>
        <taxon>Fungi</taxon>
        <taxon>Dikarya</taxon>
        <taxon>Ascomycota</taxon>
        <taxon>Pezizomycotina</taxon>
        <taxon>Pezizomycetes</taxon>
        <taxon>Pezizales</taxon>
        <taxon>Ascobolaceae</taxon>
        <taxon>Ascobolus</taxon>
    </lineage>
</organism>
<dbReference type="InterPro" id="IPR000407">
    <property type="entry name" value="GDA1_CD39_NTPase"/>
</dbReference>
<evidence type="ECO:0000256" key="5">
    <source>
        <dbReference type="ARBA" id="ARBA00038903"/>
    </source>
</evidence>
<feature type="compositionally biased region" description="Basic and acidic residues" evidence="9">
    <location>
        <begin position="31"/>
        <end position="40"/>
    </location>
</feature>
<evidence type="ECO:0000313" key="11">
    <source>
        <dbReference type="EMBL" id="RPA80734.1"/>
    </source>
</evidence>
<evidence type="ECO:0000256" key="10">
    <source>
        <dbReference type="SAM" id="Phobius"/>
    </source>
</evidence>
<dbReference type="PANTHER" id="PTHR11782:SF83">
    <property type="entry name" value="GUANOSINE-DIPHOSPHATASE"/>
    <property type="match status" value="1"/>
</dbReference>
<dbReference type="GO" id="GO:0017111">
    <property type="term" value="F:ribonucleoside triphosphate phosphatase activity"/>
    <property type="evidence" value="ECO:0007669"/>
    <property type="project" value="TreeGrafter"/>
</dbReference>
<keyword evidence="10" id="KW-0812">Transmembrane</keyword>
<dbReference type="PANTHER" id="PTHR11782">
    <property type="entry name" value="ADENOSINE/GUANOSINE DIPHOSPHATASE"/>
    <property type="match status" value="1"/>
</dbReference>